<dbReference type="Proteomes" id="UP000807504">
    <property type="component" value="Unassembled WGS sequence"/>
</dbReference>
<evidence type="ECO:0000259" key="9">
    <source>
        <dbReference type="Pfam" id="PF07540"/>
    </source>
</evidence>
<feature type="compositionally biased region" description="Basic and acidic residues" evidence="7">
    <location>
        <begin position="51"/>
        <end position="61"/>
    </location>
</feature>
<dbReference type="PANTHER" id="PTHR14428">
    <property type="entry name" value="NUCLEOLAR COMPLEX PROTEIN 3"/>
    <property type="match status" value="1"/>
</dbReference>
<sequence>MSVKKRVLTKEKKHNKSKKSKVSKKGSNSSDYVKKRSKNLAFNKSQKKHAVFKEQNYEKPTAEPASESEEDNEMSVASSDDSEEEYEKAPRIKKSVQVRNLLPIKNKKGLIYRSEIVKEESEDELPAIDSEKKEVKKKDLIQSYAMQQKVFKDLKRKVALLCTSIIEEPDNNMVALKELVSMIQNQTTQMVISEKKVLCLSLLHVFLDVLPGYRIRTQEETDTKVKLKKETRKLLGYEQTLLKCYKKYLDLLYDLVRDMKHKMSLNNISSTKQRVSYEVGLIAVRCLCELLSTRFSFNYFKNIANKLVPVAIDYDENISNMCCKAFEKLFRADKLGEASFSLVKQIIDVVKERKFNVPVCLLRTFLCLNLREARPEFEKVDMAKGRKEWRAMSRSQRKDKKKIKDLEAELKEAQAYECVDNVKKFHTATLNKIFWVFFHILKDGEKVSLIGPALEGLSKFAYLINLEFFDDLNAVVCGMMESGKLSDVDKLHGVYTLFTILAGQAESLHIDPLKIYCHMYQGLLNLSHSTDVEHFDLTLKCLEFNILRKKKKISFNRILAFIKRVCSVSLQTPVHGTLGLLCSVRNIMMNVKGADILLDSENSIGSGIFHPEMGDPEHCNAQSTALWELHLLKTHYHPAIKLYAQHLLHNCSNTGRSLLPDKLAKLTPIETLNRFSEIAVENRMDFLENTEEPPKKKFKIDNSIENTFVANDVKLELDADALHNIDFLQHVASETSQ</sequence>
<dbReference type="Pfam" id="PF03914">
    <property type="entry name" value="CBF"/>
    <property type="match status" value="1"/>
</dbReference>
<evidence type="ECO:0000256" key="4">
    <source>
        <dbReference type="ARBA" id="ARBA00023242"/>
    </source>
</evidence>
<dbReference type="AlphaFoldDB" id="A0A8T0E488"/>
<evidence type="ECO:0000313" key="11">
    <source>
        <dbReference type="Proteomes" id="UP000807504"/>
    </source>
</evidence>
<gene>
    <name evidence="10" type="ORF">HNY73_022361</name>
</gene>
<evidence type="ECO:0000256" key="3">
    <source>
        <dbReference type="ARBA" id="ARBA00023054"/>
    </source>
</evidence>
<name>A0A8T0E488_ARGBR</name>
<comment type="similarity">
    <text evidence="2">Belongs to the CBF/MAK21 family.</text>
</comment>
<evidence type="ECO:0000256" key="2">
    <source>
        <dbReference type="ARBA" id="ARBA00007797"/>
    </source>
</evidence>
<dbReference type="InterPro" id="IPR011501">
    <property type="entry name" value="Noc3_N"/>
</dbReference>
<evidence type="ECO:0000256" key="1">
    <source>
        <dbReference type="ARBA" id="ARBA00004604"/>
    </source>
</evidence>
<dbReference type="InterPro" id="IPR016024">
    <property type="entry name" value="ARM-type_fold"/>
</dbReference>
<proteinExistence type="inferred from homology"/>
<evidence type="ECO:0000256" key="5">
    <source>
        <dbReference type="ARBA" id="ARBA00032701"/>
    </source>
</evidence>
<feature type="domain" description="Nucleolar complex-associated protein 3 N-terminal" evidence="9">
    <location>
        <begin position="154"/>
        <end position="248"/>
    </location>
</feature>
<dbReference type="Pfam" id="PF07540">
    <property type="entry name" value="NOC3p"/>
    <property type="match status" value="1"/>
</dbReference>
<protein>
    <recommendedName>
        <fullName evidence="6">NOC3-like protein</fullName>
    </recommendedName>
    <alternativeName>
        <fullName evidence="5">Nucleolar complex-associated protein 3-like protein</fullName>
    </alternativeName>
</protein>
<comment type="caution">
    <text evidence="10">The sequence shown here is derived from an EMBL/GenBank/DDBJ whole genome shotgun (WGS) entry which is preliminary data.</text>
</comment>
<dbReference type="GO" id="GO:0003682">
    <property type="term" value="F:chromatin binding"/>
    <property type="evidence" value="ECO:0007669"/>
    <property type="project" value="TreeGrafter"/>
</dbReference>
<organism evidence="10 11">
    <name type="scientific">Argiope bruennichi</name>
    <name type="common">Wasp spider</name>
    <name type="synonym">Aranea bruennichi</name>
    <dbReference type="NCBI Taxonomy" id="94029"/>
    <lineage>
        <taxon>Eukaryota</taxon>
        <taxon>Metazoa</taxon>
        <taxon>Ecdysozoa</taxon>
        <taxon>Arthropoda</taxon>
        <taxon>Chelicerata</taxon>
        <taxon>Arachnida</taxon>
        <taxon>Araneae</taxon>
        <taxon>Araneomorphae</taxon>
        <taxon>Entelegynae</taxon>
        <taxon>Araneoidea</taxon>
        <taxon>Araneidae</taxon>
        <taxon>Argiope</taxon>
    </lineage>
</organism>
<keyword evidence="4" id="KW-0539">Nucleus</keyword>
<accession>A0A8T0E488</accession>
<reference evidence="10" key="2">
    <citation type="submission" date="2020-06" db="EMBL/GenBank/DDBJ databases">
        <authorList>
            <person name="Sheffer M."/>
        </authorList>
    </citation>
    <scope>NUCLEOTIDE SEQUENCE</scope>
</reference>
<evidence type="ECO:0000256" key="7">
    <source>
        <dbReference type="SAM" id="MobiDB-lite"/>
    </source>
</evidence>
<dbReference type="GO" id="GO:0006270">
    <property type="term" value="P:DNA replication initiation"/>
    <property type="evidence" value="ECO:0007669"/>
    <property type="project" value="TreeGrafter"/>
</dbReference>
<evidence type="ECO:0000259" key="8">
    <source>
        <dbReference type="Pfam" id="PF03914"/>
    </source>
</evidence>
<dbReference type="EMBL" id="JABXBU010002231">
    <property type="protein sequence ID" value="KAF8764270.1"/>
    <property type="molecule type" value="Genomic_DNA"/>
</dbReference>
<dbReference type="InterPro" id="IPR016903">
    <property type="entry name" value="Nucleolar_cplx-assoc_3"/>
</dbReference>
<dbReference type="SUPFAM" id="SSF48371">
    <property type="entry name" value="ARM repeat"/>
    <property type="match status" value="1"/>
</dbReference>
<evidence type="ECO:0000256" key="6">
    <source>
        <dbReference type="ARBA" id="ARBA00032937"/>
    </source>
</evidence>
<reference evidence="10" key="1">
    <citation type="journal article" date="2020" name="bioRxiv">
        <title>Chromosome-level reference genome of the European wasp spider Argiope bruennichi: a resource for studies on range expansion and evolutionary adaptation.</title>
        <authorList>
            <person name="Sheffer M.M."/>
            <person name="Hoppe A."/>
            <person name="Krehenwinkel H."/>
            <person name="Uhl G."/>
            <person name="Kuss A.W."/>
            <person name="Jensen L."/>
            <person name="Jensen C."/>
            <person name="Gillespie R.G."/>
            <person name="Hoff K.J."/>
            <person name="Prost S."/>
        </authorList>
    </citation>
    <scope>NUCLEOTIDE SEQUENCE</scope>
</reference>
<dbReference type="PANTHER" id="PTHR14428:SF5">
    <property type="entry name" value="NUCLEOLAR COMPLEX PROTEIN 3 HOMOLOG"/>
    <property type="match status" value="1"/>
</dbReference>
<comment type="subcellular location">
    <subcellularLocation>
        <location evidence="1">Nucleus</location>
        <location evidence="1">Nucleolus</location>
    </subcellularLocation>
</comment>
<evidence type="ECO:0000313" key="10">
    <source>
        <dbReference type="EMBL" id="KAF8764270.1"/>
    </source>
</evidence>
<feature type="domain" description="CCAAT-binding factor" evidence="8">
    <location>
        <begin position="494"/>
        <end position="644"/>
    </location>
</feature>
<dbReference type="GO" id="GO:0005730">
    <property type="term" value="C:nucleolus"/>
    <property type="evidence" value="ECO:0007669"/>
    <property type="project" value="UniProtKB-SubCell"/>
</dbReference>
<feature type="compositionally biased region" description="Basic residues" evidence="7">
    <location>
        <begin position="1"/>
        <end position="24"/>
    </location>
</feature>
<feature type="region of interest" description="Disordered" evidence="7">
    <location>
        <begin position="1"/>
        <end position="90"/>
    </location>
</feature>
<keyword evidence="3" id="KW-0175">Coiled coil</keyword>
<dbReference type="InterPro" id="IPR005612">
    <property type="entry name" value="CCAAT-binding_factor"/>
</dbReference>
<keyword evidence="11" id="KW-1185">Reference proteome</keyword>